<dbReference type="HOGENOM" id="CLU_682515_0_0_1"/>
<evidence type="ECO:0000313" key="4">
    <source>
        <dbReference type="Proteomes" id="UP000053257"/>
    </source>
</evidence>
<feature type="region of interest" description="Disordered" evidence="1">
    <location>
        <begin position="1"/>
        <end position="57"/>
    </location>
</feature>
<organism evidence="3 4">
    <name type="scientific">Phlebiopsis gigantea (strain 11061_1 CR5-6)</name>
    <name type="common">White-rot fungus</name>
    <name type="synonym">Peniophora gigantea</name>
    <dbReference type="NCBI Taxonomy" id="745531"/>
    <lineage>
        <taxon>Eukaryota</taxon>
        <taxon>Fungi</taxon>
        <taxon>Dikarya</taxon>
        <taxon>Basidiomycota</taxon>
        <taxon>Agaricomycotina</taxon>
        <taxon>Agaricomycetes</taxon>
        <taxon>Polyporales</taxon>
        <taxon>Phanerochaetaceae</taxon>
        <taxon>Phlebiopsis</taxon>
    </lineage>
</organism>
<evidence type="ECO:0000313" key="3">
    <source>
        <dbReference type="EMBL" id="KIP12410.1"/>
    </source>
</evidence>
<dbReference type="STRING" id="745531.A0A0C3SFN8"/>
<name>A0A0C3SFN8_PHLG1</name>
<feature type="compositionally biased region" description="Basic and acidic residues" evidence="1">
    <location>
        <begin position="1"/>
        <end position="10"/>
    </location>
</feature>
<evidence type="ECO:0000256" key="2">
    <source>
        <dbReference type="SAM" id="Phobius"/>
    </source>
</evidence>
<keyword evidence="2" id="KW-1133">Transmembrane helix</keyword>
<sequence>MPEGLGHGDVRYTGADPTWMHSARGRKGRSGDFTQQPWNQQQPQSPDTPTKARRPPLTKKRKTIIALIVVGLVIGITVGIAVGVTVGDKDHSQHSCPGNLTGNACTLDATCVCPTGGQCKQLAQGIVDLINSTNSLFDVNFTSDFVSDALWQAQGSVAGGNCAAQVDLIDVAPALDNTSSPHRTLWAQAALLWNLVQSENVTVTQQLQSFVLAADWQSLGTSDGPSADSSSKFSTQALGFIFDFAAQTVHAPNMTFQSLGQPPAAQIGKTNDVAQTALNRMYTAAYASSQQQAFALQHYWTGPLSQDLKDLSRFLTYIEGSPILLPFDATSAPGQHNISALLTSDSTIPFPPPLSCYPGLSQTQTQTLQELETSAFGLQPASTPSAFATSCYSDRPVYGVLDIL</sequence>
<dbReference type="AlphaFoldDB" id="A0A0C3SFN8"/>
<evidence type="ECO:0000256" key="1">
    <source>
        <dbReference type="SAM" id="MobiDB-lite"/>
    </source>
</evidence>
<keyword evidence="4" id="KW-1185">Reference proteome</keyword>
<proteinExistence type="predicted"/>
<reference evidence="3 4" key="1">
    <citation type="journal article" date="2014" name="PLoS Genet.">
        <title>Analysis of the Phlebiopsis gigantea genome, transcriptome and secretome provides insight into its pioneer colonization strategies of wood.</title>
        <authorList>
            <person name="Hori C."/>
            <person name="Ishida T."/>
            <person name="Igarashi K."/>
            <person name="Samejima M."/>
            <person name="Suzuki H."/>
            <person name="Master E."/>
            <person name="Ferreira P."/>
            <person name="Ruiz-Duenas F.J."/>
            <person name="Held B."/>
            <person name="Canessa P."/>
            <person name="Larrondo L.F."/>
            <person name="Schmoll M."/>
            <person name="Druzhinina I.S."/>
            <person name="Kubicek C.P."/>
            <person name="Gaskell J.A."/>
            <person name="Kersten P."/>
            <person name="St John F."/>
            <person name="Glasner J."/>
            <person name="Sabat G."/>
            <person name="Splinter BonDurant S."/>
            <person name="Syed K."/>
            <person name="Yadav J."/>
            <person name="Mgbeahuruike A.C."/>
            <person name="Kovalchuk A."/>
            <person name="Asiegbu F.O."/>
            <person name="Lackner G."/>
            <person name="Hoffmeister D."/>
            <person name="Rencoret J."/>
            <person name="Gutierrez A."/>
            <person name="Sun H."/>
            <person name="Lindquist E."/>
            <person name="Barry K."/>
            <person name="Riley R."/>
            <person name="Grigoriev I.V."/>
            <person name="Henrissat B."/>
            <person name="Kues U."/>
            <person name="Berka R.M."/>
            <person name="Martinez A.T."/>
            <person name="Covert S.F."/>
            <person name="Blanchette R.A."/>
            <person name="Cullen D."/>
        </authorList>
    </citation>
    <scope>NUCLEOTIDE SEQUENCE [LARGE SCALE GENOMIC DNA]</scope>
    <source>
        <strain evidence="3 4">11061_1 CR5-6</strain>
    </source>
</reference>
<dbReference type="Proteomes" id="UP000053257">
    <property type="component" value="Unassembled WGS sequence"/>
</dbReference>
<feature type="transmembrane region" description="Helical" evidence="2">
    <location>
        <begin position="63"/>
        <end position="86"/>
    </location>
</feature>
<feature type="non-terminal residue" evidence="3">
    <location>
        <position position="404"/>
    </location>
</feature>
<accession>A0A0C3SFN8</accession>
<dbReference type="OrthoDB" id="5595612at2759"/>
<protein>
    <submittedName>
        <fullName evidence="3">Uncharacterized protein</fullName>
    </submittedName>
</protein>
<gene>
    <name evidence="3" type="ORF">PHLGIDRAFT_97694</name>
</gene>
<feature type="compositionally biased region" description="Low complexity" evidence="1">
    <location>
        <begin position="35"/>
        <end position="45"/>
    </location>
</feature>
<keyword evidence="2" id="KW-0812">Transmembrane</keyword>
<dbReference type="EMBL" id="KN840439">
    <property type="protein sequence ID" value="KIP12410.1"/>
    <property type="molecule type" value="Genomic_DNA"/>
</dbReference>
<keyword evidence="2" id="KW-0472">Membrane</keyword>